<keyword evidence="4" id="KW-1133">Transmembrane helix</keyword>
<keyword evidence="5" id="KW-0472">Membrane</keyword>
<dbReference type="GO" id="GO:0006890">
    <property type="term" value="P:retrograde vesicle-mediated transport, Golgi to endoplasmic reticulum"/>
    <property type="evidence" value="ECO:0007669"/>
    <property type="project" value="TreeGrafter"/>
</dbReference>
<comment type="similarity">
    <text evidence="2">Belongs to the RER1 family.</text>
</comment>
<evidence type="ECO:0000313" key="7">
    <source>
        <dbReference type="Proteomes" id="UP000245207"/>
    </source>
</evidence>
<evidence type="ECO:0000256" key="2">
    <source>
        <dbReference type="ARBA" id="ARBA00006070"/>
    </source>
</evidence>
<evidence type="ECO:0000256" key="4">
    <source>
        <dbReference type="ARBA" id="ARBA00022989"/>
    </source>
</evidence>
<dbReference type="Proteomes" id="UP000245207">
    <property type="component" value="Unassembled WGS sequence"/>
</dbReference>
<name>A0A2U1NPE9_ARTAN</name>
<protein>
    <submittedName>
        <fullName evidence="6">Retrieval of early ER protein Rer1</fullName>
    </submittedName>
</protein>
<evidence type="ECO:0000313" key="6">
    <source>
        <dbReference type="EMBL" id="PWA75385.1"/>
    </source>
</evidence>
<gene>
    <name evidence="6" type="ORF">CTI12_AA164430</name>
</gene>
<keyword evidence="7" id="KW-1185">Reference proteome</keyword>
<evidence type="ECO:0000256" key="5">
    <source>
        <dbReference type="ARBA" id="ARBA00023136"/>
    </source>
</evidence>
<dbReference type="GO" id="GO:0006621">
    <property type="term" value="P:protein retention in ER lumen"/>
    <property type="evidence" value="ECO:0007669"/>
    <property type="project" value="TreeGrafter"/>
</dbReference>
<dbReference type="STRING" id="35608.A0A2U1NPE9"/>
<evidence type="ECO:0000256" key="1">
    <source>
        <dbReference type="ARBA" id="ARBA00004141"/>
    </source>
</evidence>
<reference evidence="6 7" key="1">
    <citation type="journal article" date="2018" name="Mol. Plant">
        <title>The genome of Artemisia annua provides insight into the evolution of Asteraceae family and artemisinin biosynthesis.</title>
        <authorList>
            <person name="Shen Q."/>
            <person name="Zhang L."/>
            <person name="Liao Z."/>
            <person name="Wang S."/>
            <person name="Yan T."/>
            <person name="Shi P."/>
            <person name="Liu M."/>
            <person name="Fu X."/>
            <person name="Pan Q."/>
            <person name="Wang Y."/>
            <person name="Lv Z."/>
            <person name="Lu X."/>
            <person name="Zhang F."/>
            <person name="Jiang W."/>
            <person name="Ma Y."/>
            <person name="Chen M."/>
            <person name="Hao X."/>
            <person name="Li L."/>
            <person name="Tang Y."/>
            <person name="Lv G."/>
            <person name="Zhou Y."/>
            <person name="Sun X."/>
            <person name="Brodelius P.E."/>
            <person name="Rose J.K.C."/>
            <person name="Tang K."/>
        </authorList>
    </citation>
    <scope>NUCLEOTIDE SEQUENCE [LARGE SCALE GENOMIC DNA]</scope>
    <source>
        <strain evidence="7">cv. Huhao1</strain>
        <tissue evidence="6">Leaf</tissue>
    </source>
</reference>
<evidence type="ECO:0000256" key="3">
    <source>
        <dbReference type="ARBA" id="ARBA00022692"/>
    </source>
</evidence>
<comment type="subcellular location">
    <subcellularLocation>
        <location evidence="1">Membrane</location>
        <topology evidence="1">Multi-pass membrane protein</topology>
    </subcellularLocation>
</comment>
<dbReference type="EMBL" id="PKPP01002420">
    <property type="protein sequence ID" value="PWA75385.1"/>
    <property type="molecule type" value="Genomic_DNA"/>
</dbReference>
<keyword evidence="3" id="KW-0812">Transmembrane</keyword>
<sequence length="307" mass="34397">MEGIAGDVNSPNKWKTPFSMVLQFYLDKSTPLPVHHRWLGTFAVEAIYVLRVYYVKGFFYIISYGLGIYISSENSKGPIAAESSHLNVGTGPSIELNSIKSKHNFIKLVFDVSLNSTLDIDLFLKELEAGKYPIWSNLDSDTRSKVHEAMSGLFEVYEMNTNAINSNSDDASKVLLTEKTSNEKPQSKVQFRKAKMRMPVHEKFSYIRRSIQEQGDIGPVDVCARLCISTYARDCTNNLLLEGLNLGLNYRILSPQSLSLAACTFGLLHYNTMIDRHDISITLVVRAKSVGNLSVVTDGSPIEDVRR</sequence>
<dbReference type="Pfam" id="PF03248">
    <property type="entry name" value="Rer1"/>
    <property type="match status" value="1"/>
</dbReference>
<accession>A0A2U1NPE9</accession>
<dbReference type="PANTHER" id="PTHR10743:SF0">
    <property type="entry name" value="PROTEIN RER1"/>
    <property type="match status" value="1"/>
</dbReference>
<dbReference type="InterPro" id="IPR004932">
    <property type="entry name" value="Rer1"/>
</dbReference>
<proteinExistence type="inferred from homology"/>
<dbReference type="PANTHER" id="PTHR10743">
    <property type="entry name" value="PROTEIN RER1"/>
    <property type="match status" value="1"/>
</dbReference>
<organism evidence="6 7">
    <name type="scientific">Artemisia annua</name>
    <name type="common">Sweet wormwood</name>
    <dbReference type="NCBI Taxonomy" id="35608"/>
    <lineage>
        <taxon>Eukaryota</taxon>
        <taxon>Viridiplantae</taxon>
        <taxon>Streptophyta</taxon>
        <taxon>Embryophyta</taxon>
        <taxon>Tracheophyta</taxon>
        <taxon>Spermatophyta</taxon>
        <taxon>Magnoliopsida</taxon>
        <taxon>eudicotyledons</taxon>
        <taxon>Gunneridae</taxon>
        <taxon>Pentapetalae</taxon>
        <taxon>asterids</taxon>
        <taxon>campanulids</taxon>
        <taxon>Asterales</taxon>
        <taxon>Asteraceae</taxon>
        <taxon>Asteroideae</taxon>
        <taxon>Anthemideae</taxon>
        <taxon>Artemisiinae</taxon>
        <taxon>Artemisia</taxon>
    </lineage>
</organism>
<dbReference type="GO" id="GO:0000139">
    <property type="term" value="C:Golgi membrane"/>
    <property type="evidence" value="ECO:0007669"/>
    <property type="project" value="TreeGrafter"/>
</dbReference>
<comment type="caution">
    <text evidence="6">The sequence shown here is derived from an EMBL/GenBank/DDBJ whole genome shotgun (WGS) entry which is preliminary data.</text>
</comment>
<dbReference type="GO" id="GO:0005783">
    <property type="term" value="C:endoplasmic reticulum"/>
    <property type="evidence" value="ECO:0007669"/>
    <property type="project" value="GOC"/>
</dbReference>
<dbReference type="AlphaFoldDB" id="A0A2U1NPE9"/>